<evidence type="ECO:0000259" key="2">
    <source>
        <dbReference type="Pfam" id="PF18164"/>
    </source>
</evidence>
<name>A0ABV5VS46_9BACL</name>
<dbReference type="RefSeq" id="WP_344905921.1">
    <property type="nucleotide sequence ID" value="NZ_BAAAYO010000002.1"/>
</dbReference>
<dbReference type="Proteomes" id="UP001589619">
    <property type="component" value="Unassembled WGS sequence"/>
</dbReference>
<dbReference type="Pfam" id="PF18164">
    <property type="entry name" value="GNAT_C"/>
    <property type="match status" value="1"/>
</dbReference>
<dbReference type="InterPro" id="IPR041273">
    <property type="entry name" value="NAT_N"/>
</dbReference>
<dbReference type="InterPro" id="IPR041644">
    <property type="entry name" value="GNAT_C"/>
</dbReference>
<comment type="caution">
    <text evidence="3">The sequence shown here is derived from an EMBL/GenBank/DDBJ whole genome shotgun (WGS) entry which is preliminary data.</text>
</comment>
<feature type="domain" description="GNAT-like C-terminal" evidence="2">
    <location>
        <begin position="184"/>
        <end position="408"/>
    </location>
</feature>
<gene>
    <name evidence="3" type="ORF">ACFFNY_05960</name>
</gene>
<dbReference type="GO" id="GO:0016746">
    <property type="term" value="F:acyltransferase activity"/>
    <property type="evidence" value="ECO:0007669"/>
    <property type="project" value="UniProtKB-KW"/>
</dbReference>
<organism evidence="3 4">
    <name type="scientific">Paenibacillus hodogayensis</name>
    <dbReference type="NCBI Taxonomy" id="279208"/>
    <lineage>
        <taxon>Bacteria</taxon>
        <taxon>Bacillati</taxon>
        <taxon>Bacillota</taxon>
        <taxon>Bacilli</taxon>
        <taxon>Bacillales</taxon>
        <taxon>Paenibacillaceae</taxon>
        <taxon>Paenibacillus</taxon>
    </lineage>
</organism>
<reference evidence="3 4" key="1">
    <citation type="submission" date="2024-09" db="EMBL/GenBank/DDBJ databases">
        <authorList>
            <person name="Sun Q."/>
            <person name="Mori K."/>
        </authorList>
    </citation>
    <scope>NUCLEOTIDE SEQUENCE [LARGE SCALE GENOMIC DNA]</scope>
    <source>
        <strain evidence="3 4">JCM 12520</strain>
    </source>
</reference>
<keyword evidence="4" id="KW-1185">Reference proteome</keyword>
<keyword evidence="3" id="KW-0808">Transferase</keyword>
<dbReference type="Gene3D" id="3.40.630.120">
    <property type="match status" value="1"/>
</dbReference>
<keyword evidence="3" id="KW-0012">Acyltransferase</keyword>
<evidence type="ECO:0000259" key="1">
    <source>
        <dbReference type="Pfam" id="PF18082"/>
    </source>
</evidence>
<evidence type="ECO:0000313" key="4">
    <source>
        <dbReference type="Proteomes" id="UP001589619"/>
    </source>
</evidence>
<accession>A0ABV5VS46</accession>
<evidence type="ECO:0000313" key="3">
    <source>
        <dbReference type="EMBL" id="MFB9751112.1"/>
    </source>
</evidence>
<feature type="domain" description="N-acyltransferase N-terminal" evidence="1">
    <location>
        <begin position="58"/>
        <end position="182"/>
    </location>
</feature>
<dbReference type="EMBL" id="JBHMAG010000004">
    <property type="protein sequence ID" value="MFB9751112.1"/>
    <property type="molecule type" value="Genomic_DNA"/>
</dbReference>
<sequence>MVRDDPRAGEAGIDPFAANLKQAIMTIEGGGAGLLNSPILGSGDDGSVDVLHPDFIRWACDTARLPDDAAAAVAEGAAVVRAEPEQADRVRQFHRELFVEKTAPRETNERLLKAGPQAGMLAALVYLGGIPQMIEVYKAKGIPERILTDTLGDITIWMRRYYSEHGTWGLDQANWLYTHLTGQLFRLGRLQFHFMAYNRPFKVFRNRASGEVLGLSEAGVRYRADGKADGTNGISDPAGEWTSSLDEDGSAYTGHPVLPGAVAGRTAVTVSLRDWELVLERGNTVLNVHIPEGSKMSHELCRDSYGQAVEFFAAFFPEKPFLAFVCSSWLLAPQWPVLLPAEANIVRFQSDYCVTPGAYDELQTLERVFGFGTKLADLPNVPRETSLQRIVFDHLAAGKVIHGAAGFLLRDDWEKGTSPSPQASMPSDRT</sequence>
<protein>
    <submittedName>
        <fullName evidence="3">Acyltransferase domain-containing protein</fullName>
    </submittedName>
</protein>
<proteinExistence type="predicted"/>
<dbReference type="Pfam" id="PF18082">
    <property type="entry name" value="NAT_N"/>
    <property type="match status" value="1"/>
</dbReference>